<dbReference type="EMBL" id="BMXA01000004">
    <property type="protein sequence ID" value="GHA14383.1"/>
    <property type="molecule type" value="Genomic_DNA"/>
</dbReference>
<evidence type="ECO:0000313" key="11">
    <source>
        <dbReference type="Proteomes" id="UP000614811"/>
    </source>
</evidence>
<dbReference type="GO" id="GO:0008803">
    <property type="term" value="F:bis(5'-nucleosyl)-tetraphosphatase (symmetrical) activity"/>
    <property type="evidence" value="ECO:0007669"/>
    <property type="project" value="UniProtKB-EC"/>
</dbReference>
<dbReference type="Pfam" id="PF00149">
    <property type="entry name" value="Metallophos"/>
    <property type="match status" value="1"/>
</dbReference>
<dbReference type="GO" id="GO:0016791">
    <property type="term" value="F:phosphatase activity"/>
    <property type="evidence" value="ECO:0007669"/>
    <property type="project" value="TreeGrafter"/>
</dbReference>
<evidence type="ECO:0000256" key="7">
    <source>
        <dbReference type="ARBA" id="ARBA00033210"/>
    </source>
</evidence>
<dbReference type="Proteomes" id="UP000614811">
    <property type="component" value="Unassembled WGS sequence"/>
</dbReference>
<comment type="function">
    <text evidence="1">Hydrolyzes diadenosine 5',5'''-P1,P4-tetraphosphate to yield ADP.</text>
</comment>
<dbReference type="AlphaFoldDB" id="A0A918RWS2"/>
<dbReference type="InterPro" id="IPR050126">
    <property type="entry name" value="Ap4A_hydrolase"/>
</dbReference>
<evidence type="ECO:0000259" key="9">
    <source>
        <dbReference type="Pfam" id="PF00149"/>
    </source>
</evidence>
<name>A0A918RWS2_9GAMM</name>
<evidence type="ECO:0000256" key="6">
    <source>
        <dbReference type="ARBA" id="ARBA00032248"/>
    </source>
</evidence>
<dbReference type="InterPro" id="IPR029052">
    <property type="entry name" value="Metallo-depent_PP-like"/>
</dbReference>
<evidence type="ECO:0000256" key="1">
    <source>
        <dbReference type="ARBA" id="ARBA00003413"/>
    </source>
</evidence>
<dbReference type="NCBIfam" id="NF001204">
    <property type="entry name" value="PRK00166.1"/>
    <property type="match status" value="1"/>
</dbReference>
<dbReference type="EC" id="3.6.1.41" evidence="3"/>
<dbReference type="PIRSF" id="PIRSF000903">
    <property type="entry name" value="B5n-ttraPtase_sm"/>
    <property type="match status" value="1"/>
</dbReference>
<dbReference type="GO" id="GO:0110154">
    <property type="term" value="P:RNA decapping"/>
    <property type="evidence" value="ECO:0007669"/>
    <property type="project" value="TreeGrafter"/>
</dbReference>
<evidence type="ECO:0000313" key="10">
    <source>
        <dbReference type="EMBL" id="GHA14383.1"/>
    </source>
</evidence>
<dbReference type="GO" id="GO:0005737">
    <property type="term" value="C:cytoplasm"/>
    <property type="evidence" value="ECO:0007669"/>
    <property type="project" value="TreeGrafter"/>
</dbReference>
<evidence type="ECO:0000256" key="2">
    <source>
        <dbReference type="ARBA" id="ARBA00005419"/>
    </source>
</evidence>
<comment type="catalytic activity">
    <reaction evidence="8">
        <text>P(1),P(4)-bis(5'-adenosyl) tetraphosphate + H2O = 2 ADP + 2 H(+)</text>
        <dbReference type="Rhea" id="RHEA:24252"/>
        <dbReference type="ChEBI" id="CHEBI:15377"/>
        <dbReference type="ChEBI" id="CHEBI:15378"/>
        <dbReference type="ChEBI" id="CHEBI:58141"/>
        <dbReference type="ChEBI" id="CHEBI:456216"/>
        <dbReference type="EC" id="3.6.1.41"/>
    </reaction>
</comment>
<evidence type="ECO:0000256" key="8">
    <source>
        <dbReference type="ARBA" id="ARBA00049417"/>
    </source>
</evidence>
<dbReference type="CDD" id="cd07422">
    <property type="entry name" value="MPP_ApaH"/>
    <property type="match status" value="1"/>
</dbReference>
<evidence type="ECO:0000256" key="4">
    <source>
        <dbReference type="ARBA" id="ARBA00022801"/>
    </source>
</evidence>
<dbReference type="PANTHER" id="PTHR42850:SF11">
    <property type="entry name" value="BIS(5'-NUCLEOSYL)-TETRAPHOSPHATASE [SYMMETRICAL]"/>
    <property type="match status" value="1"/>
</dbReference>
<evidence type="ECO:0000256" key="5">
    <source>
        <dbReference type="ARBA" id="ARBA00031248"/>
    </source>
</evidence>
<sequence>MAYYAVGDIQGCYDPLARLLEQVNFDTSKDTLLCVGDMVNRGDKSLKTIRLLKSLENQCVTVLGNHDIHLLSMLYGVRSPRPTDTLHKILAAPDAHEIGDWLRTRPLLVVNPERKFVLCHAGIYPWWTLEQAQTHARDVEKVFRDPNKCVKLLKRLYSNQPTRWNPDLSKVQRRRFTVNTLTRMRFCSPKGHLNFTESGYVGKSRKNRVAWFEFDNPSLDSYRVIFGHWSALGLVNTRHHLALDTGCVWGRSLTMAKLPKNPDKNIKLYEQPANL</sequence>
<dbReference type="Gene3D" id="3.60.21.10">
    <property type="match status" value="1"/>
</dbReference>
<comment type="caution">
    <text evidence="10">The sequence shown here is derived from an EMBL/GenBank/DDBJ whole genome shotgun (WGS) entry which is preliminary data.</text>
</comment>
<proteinExistence type="inferred from homology"/>
<protein>
    <recommendedName>
        <fullName evidence="3">bis(5'-nucleosyl)-tetraphosphatase (symmetrical)</fullName>
        <ecNumber evidence="3">3.6.1.41</ecNumber>
    </recommendedName>
    <alternativeName>
        <fullName evidence="6">Ap4A hydrolase</fullName>
    </alternativeName>
    <alternativeName>
        <fullName evidence="5">Diadenosine 5',5'''-P1,P4-tetraphosphate pyrophosphohydrolase</fullName>
    </alternativeName>
    <alternativeName>
        <fullName evidence="7">Diadenosine tetraphosphatase</fullName>
    </alternativeName>
</protein>
<reference evidence="10" key="2">
    <citation type="submission" date="2020-09" db="EMBL/GenBank/DDBJ databases">
        <authorList>
            <person name="Sun Q."/>
            <person name="Kim S."/>
        </authorList>
    </citation>
    <scope>NUCLEOTIDE SEQUENCE</scope>
    <source>
        <strain evidence="10">KCTC 12711</strain>
    </source>
</reference>
<reference evidence="10" key="1">
    <citation type="journal article" date="2014" name="Int. J. Syst. Evol. Microbiol.">
        <title>Complete genome sequence of Corynebacterium casei LMG S-19264T (=DSM 44701T), isolated from a smear-ripened cheese.</title>
        <authorList>
            <consortium name="US DOE Joint Genome Institute (JGI-PGF)"/>
            <person name="Walter F."/>
            <person name="Albersmeier A."/>
            <person name="Kalinowski J."/>
            <person name="Ruckert C."/>
        </authorList>
    </citation>
    <scope>NUCLEOTIDE SEQUENCE</scope>
    <source>
        <strain evidence="10">KCTC 12711</strain>
    </source>
</reference>
<dbReference type="RefSeq" id="WP_189401785.1">
    <property type="nucleotide sequence ID" value="NZ_BMXA01000004.1"/>
</dbReference>
<comment type="similarity">
    <text evidence="2">Belongs to the Ap4A hydrolase family.</text>
</comment>
<accession>A0A918RWS2</accession>
<gene>
    <name evidence="10" type="primary">apaH</name>
    <name evidence="10" type="ORF">GCM10008090_25200</name>
</gene>
<dbReference type="InterPro" id="IPR004843">
    <property type="entry name" value="Calcineurin-like_PHP"/>
</dbReference>
<keyword evidence="11" id="KW-1185">Reference proteome</keyword>
<feature type="domain" description="Calcineurin-like phosphoesterase" evidence="9">
    <location>
        <begin position="4"/>
        <end position="154"/>
    </location>
</feature>
<dbReference type="PANTHER" id="PTHR42850">
    <property type="entry name" value="METALLOPHOSPHOESTERASE"/>
    <property type="match status" value="1"/>
</dbReference>
<dbReference type="NCBIfam" id="TIGR00668">
    <property type="entry name" value="apaH"/>
    <property type="match status" value="1"/>
</dbReference>
<dbReference type="SUPFAM" id="SSF56300">
    <property type="entry name" value="Metallo-dependent phosphatases"/>
    <property type="match status" value="1"/>
</dbReference>
<organism evidence="10 11">
    <name type="scientific">Arenicella chitinivorans</name>
    <dbReference type="NCBI Taxonomy" id="1329800"/>
    <lineage>
        <taxon>Bacteria</taxon>
        <taxon>Pseudomonadati</taxon>
        <taxon>Pseudomonadota</taxon>
        <taxon>Gammaproteobacteria</taxon>
        <taxon>Arenicellales</taxon>
        <taxon>Arenicellaceae</taxon>
        <taxon>Arenicella</taxon>
    </lineage>
</organism>
<dbReference type="InterPro" id="IPR004617">
    <property type="entry name" value="ApaH"/>
</dbReference>
<evidence type="ECO:0000256" key="3">
    <source>
        <dbReference type="ARBA" id="ARBA00012506"/>
    </source>
</evidence>
<keyword evidence="4" id="KW-0378">Hydrolase</keyword>